<sequence>MLNRIQNDSTNTRNSSGEASGNTGGTSHYSYKSFVGCKPPSFSGNEGAVGLIQWIEKMETTLDISSCPEHHKVRYSAGSFNKRALTWWNSQINARGREEAMSMTWVDFKTLLRTKLCPKNELQKLEVELSNHVMKGADHMGYTTRYHELVALVPDMVPTLEKRIDRYVGGLPACIQGLVVAANPVTVESTVSLSGKLTDLMVASGVLNKEVGTGKRKEEFSKKPHHH</sequence>
<protein>
    <recommendedName>
        <fullName evidence="2">Ty3 transposon capsid-like protein domain-containing protein</fullName>
    </recommendedName>
</protein>
<proteinExistence type="predicted"/>
<reference evidence="3 4" key="1">
    <citation type="submission" date="2019-05" db="EMBL/GenBank/DDBJ databases">
        <title>Mikania micrantha, genome provides insights into the molecular mechanism of rapid growth.</title>
        <authorList>
            <person name="Liu B."/>
        </authorList>
    </citation>
    <scope>NUCLEOTIDE SEQUENCE [LARGE SCALE GENOMIC DNA]</scope>
    <source>
        <strain evidence="3">NLD-2019</strain>
        <tissue evidence="3">Leaf</tissue>
    </source>
</reference>
<dbReference type="Pfam" id="PF19259">
    <property type="entry name" value="Ty3_capsid"/>
    <property type="match status" value="1"/>
</dbReference>
<evidence type="ECO:0000313" key="3">
    <source>
        <dbReference type="EMBL" id="KAD5802665.1"/>
    </source>
</evidence>
<comment type="caution">
    <text evidence="3">The sequence shown here is derived from an EMBL/GenBank/DDBJ whole genome shotgun (WGS) entry which is preliminary data.</text>
</comment>
<evidence type="ECO:0000313" key="4">
    <source>
        <dbReference type="Proteomes" id="UP000326396"/>
    </source>
</evidence>
<feature type="domain" description="Ty3 transposon capsid-like protein" evidence="2">
    <location>
        <begin position="39"/>
        <end position="196"/>
    </location>
</feature>
<feature type="region of interest" description="Disordered" evidence="1">
    <location>
        <begin position="1"/>
        <end position="24"/>
    </location>
</feature>
<evidence type="ECO:0000259" key="2">
    <source>
        <dbReference type="Pfam" id="PF19259"/>
    </source>
</evidence>
<gene>
    <name evidence="3" type="ORF">E3N88_14025</name>
</gene>
<name>A0A5N6P3C6_9ASTR</name>
<keyword evidence="4" id="KW-1185">Reference proteome</keyword>
<dbReference type="AlphaFoldDB" id="A0A5N6P3C6"/>
<organism evidence="3 4">
    <name type="scientific">Mikania micrantha</name>
    <name type="common">bitter vine</name>
    <dbReference type="NCBI Taxonomy" id="192012"/>
    <lineage>
        <taxon>Eukaryota</taxon>
        <taxon>Viridiplantae</taxon>
        <taxon>Streptophyta</taxon>
        <taxon>Embryophyta</taxon>
        <taxon>Tracheophyta</taxon>
        <taxon>Spermatophyta</taxon>
        <taxon>Magnoliopsida</taxon>
        <taxon>eudicotyledons</taxon>
        <taxon>Gunneridae</taxon>
        <taxon>Pentapetalae</taxon>
        <taxon>asterids</taxon>
        <taxon>campanulids</taxon>
        <taxon>Asterales</taxon>
        <taxon>Asteraceae</taxon>
        <taxon>Asteroideae</taxon>
        <taxon>Heliantheae alliance</taxon>
        <taxon>Eupatorieae</taxon>
        <taxon>Mikania</taxon>
    </lineage>
</organism>
<dbReference type="InterPro" id="IPR045358">
    <property type="entry name" value="Ty3_capsid"/>
</dbReference>
<dbReference type="Proteomes" id="UP000326396">
    <property type="component" value="Linkage Group LG15"/>
</dbReference>
<dbReference type="OrthoDB" id="1936908at2759"/>
<accession>A0A5N6P3C6</accession>
<dbReference type="EMBL" id="SZYD01000007">
    <property type="protein sequence ID" value="KAD5802665.1"/>
    <property type="molecule type" value="Genomic_DNA"/>
</dbReference>
<evidence type="ECO:0000256" key="1">
    <source>
        <dbReference type="SAM" id="MobiDB-lite"/>
    </source>
</evidence>